<organism evidence="3 4">
    <name type="scientific">Penicillium argentinense</name>
    <dbReference type="NCBI Taxonomy" id="1131581"/>
    <lineage>
        <taxon>Eukaryota</taxon>
        <taxon>Fungi</taxon>
        <taxon>Dikarya</taxon>
        <taxon>Ascomycota</taxon>
        <taxon>Pezizomycotina</taxon>
        <taxon>Eurotiomycetes</taxon>
        <taxon>Eurotiomycetidae</taxon>
        <taxon>Eurotiales</taxon>
        <taxon>Aspergillaceae</taxon>
        <taxon>Penicillium</taxon>
    </lineage>
</organism>
<dbReference type="OrthoDB" id="2094269at2759"/>
<evidence type="ECO:0000256" key="1">
    <source>
        <dbReference type="ARBA" id="ARBA00022801"/>
    </source>
</evidence>
<evidence type="ECO:0000313" key="3">
    <source>
        <dbReference type="EMBL" id="KAJ5085919.1"/>
    </source>
</evidence>
<dbReference type="GO" id="GO:0017000">
    <property type="term" value="P:antibiotic biosynthetic process"/>
    <property type="evidence" value="ECO:0007669"/>
    <property type="project" value="UniProtKB-ARBA"/>
</dbReference>
<dbReference type="GO" id="GO:0005634">
    <property type="term" value="C:nucleus"/>
    <property type="evidence" value="ECO:0007669"/>
    <property type="project" value="TreeGrafter"/>
</dbReference>
<dbReference type="InterPro" id="IPR050593">
    <property type="entry name" value="LovG"/>
</dbReference>
<sequence length="145" mass="16177">MRAWGHGDPEEDEIDGIQKSISEILEEHGPSVGIVGFSAGTAVAALITSLSEKRESVFDLKSKTKHPPLEFAIGFSSFKLEKNYFLILHTNRNPDAPLECCRDYEFDDRSGPVAPRTRVLGDPVPVPVYWDTLYSTESGFLNCFR</sequence>
<reference evidence="3" key="1">
    <citation type="submission" date="2022-11" db="EMBL/GenBank/DDBJ databases">
        <authorList>
            <person name="Petersen C."/>
        </authorList>
    </citation>
    <scope>NUCLEOTIDE SEQUENCE</scope>
    <source>
        <strain evidence="3">IBT 30761</strain>
    </source>
</reference>
<comment type="caution">
    <text evidence="3">The sequence shown here is derived from an EMBL/GenBank/DDBJ whole genome shotgun (WGS) entry which is preliminary data.</text>
</comment>
<name>A0A9W9JXV8_9EURO</name>
<keyword evidence="1" id="KW-0378">Hydrolase</keyword>
<feature type="domain" description="Serine hydrolase" evidence="2">
    <location>
        <begin position="2"/>
        <end position="84"/>
    </location>
</feature>
<dbReference type="InterPro" id="IPR005645">
    <property type="entry name" value="FSH-like_dom"/>
</dbReference>
<dbReference type="RefSeq" id="XP_056470597.1">
    <property type="nucleotide sequence ID" value="XM_056623181.1"/>
</dbReference>
<dbReference type="GO" id="GO:0019748">
    <property type="term" value="P:secondary metabolic process"/>
    <property type="evidence" value="ECO:0007669"/>
    <property type="project" value="TreeGrafter"/>
</dbReference>
<gene>
    <name evidence="3" type="ORF">N7532_010690</name>
</gene>
<dbReference type="Pfam" id="PF03959">
    <property type="entry name" value="FSH1"/>
    <property type="match status" value="1"/>
</dbReference>
<accession>A0A9W9JXV8</accession>
<protein>
    <recommendedName>
        <fullName evidence="2">Serine hydrolase domain-containing protein</fullName>
    </recommendedName>
</protein>
<dbReference type="InterPro" id="IPR029058">
    <property type="entry name" value="AB_hydrolase_fold"/>
</dbReference>
<dbReference type="Gene3D" id="3.40.50.1820">
    <property type="entry name" value="alpha/beta hydrolase"/>
    <property type="match status" value="1"/>
</dbReference>
<proteinExistence type="predicted"/>
<evidence type="ECO:0000313" key="4">
    <source>
        <dbReference type="Proteomes" id="UP001149074"/>
    </source>
</evidence>
<keyword evidence="4" id="KW-1185">Reference proteome</keyword>
<reference evidence="3" key="2">
    <citation type="journal article" date="2023" name="IMA Fungus">
        <title>Comparative genomic study of the Penicillium genus elucidates a diverse pangenome and 15 lateral gene transfer events.</title>
        <authorList>
            <person name="Petersen C."/>
            <person name="Sorensen T."/>
            <person name="Nielsen M.R."/>
            <person name="Sondergaard T.E."/>
            <person name="Sorensen J.L."/>
            <person name="Fitzpatrick D.A."/>
            <person name="Frisvad J.C."/>
            <person name="Nielsen K.L."/>
        </authorList>
    </citation>
    <scope>NUCLEOTIDE SEQUENCE</scope>
    <source>
        <strain evidence="3">IBT 30761</strain>
    </source>
</reference>
<dbReference type="PANTHER" id="PTHR48070:SF6">
    <property type="entry name" value="ESTERASE OVCA2"/>
    <property type="match status" value="1"/>
</dbReference>
<dbReference type="EMBL" id="JAPQKI010000010">
    <property type="protein sequence ID" value="KAJ5085919.1"/>
    <property type="molecule type" value="Genomic_DNA"/>
</dbReference>
<dbReference type="GO" id="GO:0005737">
    <property type="term" value="C:cytoplasm"/>
    <property type="evidence" value="ECO:0007669"/>
    <property type="project" value="TreeGrafter"/>
</dbReference>
<dbReference type="GO" id="GO:0016787">
    <property type="term" value="F:hydrolase activity"/>
    <property type="evidence" value="ECO:0007669"/>
    <property type="project" value="UniProtKB-KW"/>
</dbReference>
<evidence type="ECO:0000259" key="2">
    <source>
        <dbReference type="Pfam" id="PF03959"/>
    </source>
</evidence>
<dbReference type="Proteomes" id="UP001149074">
    <property type="component" value="Unassembled WGS sequence"/>
</dbReference>
<dbReference type="PANTHER" id="PTHR48070">
    <property type="entry name" value="ESTERASE OVCA2"/>
    <property type="match status" value="1"/>
</dbReference>
<dbReference type="AlphaFoldDB" id="A0A9W9JXV8"/>
<dbReference type="GeneID" id="81362160"/>
<dbReference type="GO" id="GO:0072330">
    <property type="term" value="P:monocarboxylic acid biosynthetic process"/>
    <property type="evidence" value="ECO:0007669"/>
    <property type="project" value="UniProtKB-ARBA"/>
</dbReference>